<comment type="caution">
    <text evidence="10">The sequence shown here is derived from an EMBL/GenBank/DDBJ whole genome shotgun (WGS) entry which is preliminary data.</text>
</comment>
<evidence type="ECO:0000256" key="1">
    <source>
        <dbReference type="ARBA" id="ARBA00004496"/>
    </source>
</evidence>
<organism evidence="10 11">
    <name type="scientific">Salinicoccus siamensis</name>
    <dbReference type="NCBI Taxonomy" id="381830"/>
    <lineage>
        <taxon>Bacteria</taxon>
        <taxon>Bacillati</taxon>
        <taxon>Bacillota</taxon>
        <taxon>Bacilli</taxon>
        <taxon>Bacillales</taxon>
        <taxon>Staphylococcaceae</taxon>
        <taxon>Salinicoccus</taxon>
    </lineage>
</organism>
<dbReference type="Proteomes" id="UP001589740">
    <property type="component" value="Unassembled WGS sequence"/>
</dbReference>
<evidence type="ECO:0000313" key="10">
    <source>
        <dbReference type="EMBL" id="MFB9860795.1"/>
    </source>
</evidence>
<sequence length="196" mass="22139">MSVLKHDKKAIESFFNRLDRSRYMDTQRHLAGADMPCPIGHGQTISQPSLVLSMTLALELAPQHDVLEIGTGSGFQTAMLAKFSKNVYTVERIEALYERAKERLRTEGFSNIHFHYGDGNQGWLEYAPYDRIIVTAAAERTPQALVDQLAPDGRMVIPVGDDFAQELKLIEKDRNGSVHVSTLEYVRFVELKKDTE</sequence>
<keyword evidence="6 10" id="KW-0489">Methyltransferase</keyword>
<keyword evidence="7 10" id="KW-0808">Transferase</keyword>
<dbReference type="InterPro" id="IPR029063">
    <property type="entry name" value="SAM-dependent_MTases_sf"/>
</dbReference>
<dbReference type="SUPFAM" id="SSF53335">
    <property type="entry name" value="S-adenosyl-L-methionine-dependent methyltransferases"/>
    <property type="match status" value="1"/>
</dbReference>
<dbReference type="EMBL" id="JBHMAH010000015">
    <property type="protein sequence ID" value="MFB9860795.1"/>
    <property type="molecule type" value="Genomic_DNA"/>
</dbReference>
<dbReference type="NCBIfam" id="TIGR00080">
    <property type="entry name" value="pimt"/>
    <property type="match status" value="1"/>
</dbReference>
<comment type="similarity">
    <text evidence="2">Belongs to the methyltransferase superfamily. L-isoaspartyl/D-aspartyl protein methyltransferase family.</text>
</comment>
<name>A0ABV5Z785_9STAP</name>
<dbReference type="Pfam" id="PF01135">
    <property type="entry name" value="PCMT"/>
    <property type="match status" value="1"/>
</dbReference>
<keyword evidence="11" id="KW-1185">Reference proteome</keyword>
<evidence type="ECO:0000256" key="3">
    <source>
        <dbReference type="ARBA" id="ARBA00011890"/>
    </source>
</evidence>
<dbReference type="PROSITE" id="PS01279">
    <property type="entry name" value="PCMT"/>
    <property type="match status" value="1"/>
</dbReference>
<protein>
    <recommendedName>
        <fullName evidence="4 9">Protein-L-isoaspartate O-methyltransferase</fullName>
        <ecNumber evidence="3 9">2.1.1.77</ecNumber>
    </recommendedName>
</protein>
<accession>A0ABV5Z785</accession>
<keyword evidence="8" id="KW-0949">S-adenosyl-L-methionine</keyword>
<dbReference type="EC" id="2.1.1.77" evidence="3 9"/>
<dbReference type="InterPro" id="IPR000682">
    <property type="entry name" value="PCMT"/>
</dbReference>
<gene>
    <name evidence="10" type="ORF">ACFFLE_06675</name>
</gene>
<evidence type="ECO:0000256" key="5">
    <source>
        <dbReference type="ARBA" id="ARBA00022490"/>
    </source>
</evidence>
<dbReference type="RefSeq" id="WP_380570370.1">
    <property type="nucleotide sequence ID" value="NZ_JBHMAH010000015.1"/>
</dbReference>
<dbReference type="PANTHER" id="PTHR11579">
    <property type="entry name" value="PROTEIN-L-ISOASPARTATE O-METHYLTRANSFERASE"/>
    <property type="match status" value="1"/>
</dbReference>
<dbReference type="GO" id="GO:0004719">
    <property type="term" value="F:protein-L-isoaspartate (D-aspartate) O-methyltransferase activity"/>
    <property type="evidence" value="ECO:0007669"/>
    <property type="project" value="UniProtKB-EC"/>
</dbReference>
<dbReference type="PANTHER" id="PTHR11579:SF0">
    <property type="entry name" value="PROTEIN-L-ISOASPARTATE(D-ASPARTATE) O-METHYLTRANSFERASE"/>
    <property type="match status" value="1"/>
</dbReference>
<evidence type="ECO:0000313" key="11">
    <source>
        <dbReference type="Proteomes" id="UP001589740"/>
    </source>
</evidence>
<evidence type="ECO:0000256" key="6">
    <source>
        <dbReference type="ARBA" id="ARBA00022603"/>
    </source>
</evidence>
<dbReference type="NCBIfam" id="NF001453">
    <property type="entry name" value="PRK00312.1"/>
    <property type="match status" value="1"/>
</dbReference>
<dbReference type="Gene3D" id="3.40.50.150">
    <property type="entry name" value="Vaccinia Virus protein VP39"/>
    <property type="match status" value="1"/>
</dbReference>
<dbReference type="CDD" id="cd02440">
    <property type="entry name" value="AdoMet_MTases"/>
    <property type="match status" value="1"/>
</dbReference>
<evidence type="ECO:0000256" key="4">
    <source>
        <dbReference type="ARBA" id="ARBA00013346"/>
    </source>
</evidence>
<evidence type="ECO:0000256" key="2">
    <source>
        <dbReference type="ARBA" id="ARBA00005369"/>
    </source>
</evidence>
<evidence type="ECO:0000256" key="8">
    <source>
        <dbReference type="ARBA" id="ARBA00022691"/>
    </source>
</evidence>
<keyword evidence="5" id="KW-0963">Cytoplasm</keyword>
<comment type="subcellular location">
    <subcellularLocation>
        <location evidence="1">Cytoplasm</location>
    </subcellularLocation>
</comment>
<reference evidence="10 11" key="1">
    <citation type="submission" date="2024-09" db="EMBL/GenBank/DDBJ databases">
        <authorList>
            <person name="Sun Q."/>
            <person name="Mori K."/>
        </authorList>
    </citation>
    <scope>NUCLEOTIDE SEQUENCE [LARGE SCALE GENOMIC DNA]</scope>
    <source>
        <strain evidence="10 11">JCM 12822</strain>
    </source>
</reference>
<evidence type="ECO:0000256" key="7">
    <source>
        <dbReference type="ARBA" id="ARBA00022679"/>
    </source>
</evidence>
<proteinExistence type="inferred from homology"/>
<dbReference type="GO" id="GO:0032259">
    <property type="term" value="P:methylation"/>
    <property type="evidence" value="ECO:0007669"/>
    <property type="project" value="UniProtKB-KW"/>
</dbReference>
<evidence type="ECO:0000256" key="9">
    <source>
        <dbReference type="NCBIfam" id="TIGR00080"/>
    </source>
</evidence>